<sequence length="108" mass="12793">MEIIMLRWEGGVTRLDNVRNEYIRCSFIVAPITDKMTEDGMNMPKKRDENHMVQIVLNLPEQKRSKDCLPMTWWSNIKRHLEQVQLPAESITQNRTTRSGKVRRPDLK</sequence>
<evidence type="ECO:0000313" key="2">
    <source>
        <dbReference type="EMBL" id="GBP42867.1"/>
    </source>
</evidence>
<feature type="region of interest" description="Disordered" evidence="1">
    <location>
        <begin position="87"/>
        <end position="108"/>
    </location>
</feature>
<dbReference type="OrthoDB" id="424543at2759"/>
<name>A0A4C1VYF6_EUMVA</name>
<dbReference type="EMBL" id="BGZK01000425">
    <property type="protein sequence ID" value="GBP42867.1"/>
    <property type="molecule type" value="Genomic_DNA"/>
</dbReference>
<keyword evidence="3" id="KW-1185">Reference proteome</keyword>
<feature type="compositionally biased region" description="Polar residues" evidence="1">
    <location>
        <begin position="90"/>
        <end position="99"/>
    </location>
</feature>
<dbReference type="Proteomes" id="UP000299102">
    <property type="component" value="Unassembled WGS sequence"/>
</dbReference>
<comment type="caution">
    <text evidence="2">The sequence shown here is derived from an EMBL/GenBank/DDBJ whole genome shotgun (WGS) entry which is preliminary data.</text>
</comment>
<organism evidence="2 3">
    <name type="scientific">Eumeta variegata</name>
    <name type="common">Bagworm moth</name>
    <name type="synonym">Eumeta japonica</name>
    <dbReference type="NCBI Taxonomy" id="151549"/>
    <lineage>
        <taxon>Eukaryota</taxon>
        <taxon>Metazoa</taxon>
        <taxon>Ecdysozoa</taxon>
        <taxon>Arthropoda</taxon>
        <taxon>Hexapoda</taxon>
        <taxon>Insecta</taxon>
        <taxon>Pterygota</taxon>
        <taxon>Neoptera</taxon>
        <taxon>Endopterygota</taxon>
        <taxon>Lepidoptera</taxon>
        <taxon>Glossata</taxon>
        <taxon>Ditrysia</taxon>
        <taxon>Tineoidea</taxon>
        <taxon>Psychidae</taxon>
        <taxon>Oiketicinae</taxon>
        <taxon>Eumeta</taxon>
    </lineage>
</organism>
<evidence type="ECO:0000256" key="1">
    <source>
        <dbReference type="SAM" id="MobiDB-lite"/>
    </source>
</evidence>
<protein>
    <submittedName>
        <fullName evidence="2">Uncharacterized protein</fullName>
    </submittedName>
</protein>
<proteinExistence type="predicted"/>
<dbReference type="AlphaFoldDB" id="A0A4C1VYF6"/>
<gene>
    <name evidence="2" type="ORF">EVAR_27220_1</name>
</gene>
<accession>A0A4C1VYF6</accession>
<reference evidence="2 3" key="1">
    <citation type="journal article" date="2019" name="Commun. Biol.">
        <title>The bagworm genome reveals a unique fibroin gene that provides high tensile strength.</title>
        <authorList>
            <person name="Kono N."/>
            <person name="Nakamura H."/>
            <person name="Ohtoshi R."/>
            <person name="Tomita M."/>
            <person name="Numata K."/>
            <person name="Arakawa K."/>
        </authorList>
    </citation>
    <scope>NUCLEOTIDE SEQUENCE [LARGE SCALE GENOMIC DNA]</scope>
</reference>
<evidence type="ECO:0000313" key="3">
    <source>
        <dbReference type="Proteomes" id="UP000299102"/>
    </source>
</evidence>